<dbReference type="EMBL" id="BLXY01000001">
    <property type="protein sequence ID" value="GFO62643.1"/>
    <property type="molecule type" value="Genomic_DNA"/>
</dbReference>
<name>A0A6V8MSQ0_9BACT</name>
<dbReference type="InterPro" id="IPR006860">
    <property type="entry name" value="FecR"/>
</dbReference>
<reference evidence="5" key="3">
    <citation type="submission" date="2022-04" db="EMBL/GenBank/DDBJ databases">
        <authorList>
            <person name="Liu G."/>
        </authorList>
    </citation>
    <scope>NUCLEOTIDE SEQUENCE</scope>
    <source>
        <strain evidence="5">RG22</strain>
    </source>
</reference>
<gene>
    <name evidence="4" type="ORF">GMPD_05620</name>
    <name evidence="5" type="ORF">M1B72_20415</name>
</gene>
<dbReference type="EMBL" id="CP096574">
    <property type="protein sequence ID" value="UPU35777.1"/>
    <property type="molecule type" value="Genomic_DNA"/>
</dbReference>
<feature type="domain" description="FecR protein" evidence="3">
    <location>
        <begin position="60"/>
        <end position="157"/>
    </location>
</feature>
<feature type="region of interest" description="Disordered" evidence="1">
    <location>
        <begin position="174"/>
        <end position="311"/>
    </location>
</feature>
<organism evidence="4 6">
    <name type="scientific">Geomonas paludis</name>
    <dbReference type="NCBI Taxonomy" id="2740185"/>
    <lineage>
        <taxon>Bacteria</taxon>
        <taxon>Pseudomonadati</taxon>
        <taxon>Thermodesulfobacteriota</taxon>
        <taxon>Desulfuromonadia</taxon>
        <taxon>Geobacterales</taxon>
        <taxon>Geobacteraceae</taxon>
        <taxon>Geomonas</taxon>
    </lineage>
</organism>
<sequence>MKVKTVAILLSILLLTVAGAAWADVVGKLTRVEGAVDVMPGGQLPAVAAKEGSPLQKGDFVRTKSNSRAEITFNDGSVVKVAQRSRLDVSEYSGAARKLTLPRGKVQATVVPASGGKAPHTFEIRTPNAIAGVRGTSFFVYHQANVTGVAVLEGVVQTSSVNAPSKGVTLVAGTATSVAKSRPPTPPRPVTQTELNSHQSDVTPTTQSSAAPGAAATGETAGATGTTGTTGTATTGTSATTDSSTGTSATGSTDSTGTATSTGGTDSTGTTSTGTTSTTGSLSTDTLLTGGALQPTAPTGPVQTSPGPQPTTVIIPVNEATGSGTLTKTYFSSVLGANLMSRLSTIDPKSNLLTIVGDGAYAPTLSGTTSLWAGSATSATLKGSYPTLPLQQPNHYFLGNFNSASPGTNNDTTADGGAYAGYFGGMSLDAPRSTESRLSALYVDPTGKAGIMQGTFGGAISADATGYSTSSSGTLKLNQLNSGIGLNPAGFSAGWWDPTTTGSPVIEVGPGKAIFDDGATSGDGAKFGVNPSEGFLFDASLNETGEMIDRGDVIKLGYFSSDPSFGIWSRESFGSYTGTGAKFVLVTNAEWGGSADGTIPMTDAVKIISLGDWQEGALHAGAYGIWGNLASGDVKLLAGSLVGSTNSGASSTSSSSTGDSTFGAVTTGAFIDIKRFLADPTTADALGFPIQSVATVSLHGSNSTGTVSFDPVRFYSRAATDPVQLWVAPALTGTFSGTLGQQRFSLLNGTTSSGNTILGELYINSTSSTGTWLGTMHAIGESVGSGFRSDFDGIAAGHFTGTTFNGVAAGMAHPVTFFNTIDGSTAQLTRFSSGSVVSYGALDGVMGGMSLWGGSMSDAADFKVVGVFTPSQTLTAGDYVFNAPIFSKDLPSGVAITADGGAYSGNMVAAVRTGAGGSAPGIVGIMNALYVDPAGNAGVLRGKFGGFLDQMTSLWMGDGEVLPVQLSGPGGITAANLNSGGISTVTTNFGATGTSFSGVPNVAGWLPGSYTRSFISASPDWGIGQFALYAPYSAPPVTGSRWSLGFALTDSAAPSYILSGEMAGSPWEPASGMLFAGVRGGWLDTKPANLTATPTTGIFIGETVGTFNPASLQAMTSGVWMETAKYLALVSTATGRATLDKLNIPAVEVGKADFSGGNANFNVAVNDLRFFARDATSRPQLFATDNISGTYSALPVGSVTLNQVASGTGYAVSGITPTFSIKQWDTTGNKWSGALNFNGNSGVVNGMTNVQFNGVAGGRINTNGAGTFTGTAAGMAR</sequence>
<protein>
    <submittedName>
        <fullName evidence="5">FecR family protein</fullName>
    </submittedName>
</protein>
<reference evidence="4" key="2">
    <citation type="journal article" date="2021" name="Int. J. Syst. Evol. Microbiol.">
        <title>Geomonas silvestris sp. nov., Geomonas paludis sp. nov. and Geomonas limicola sp. nov., isolated from terrestrial environments, and emended description of the genus Geomonas.</title>
        <authorList>
            <person name="Itoh H."/>
            <person name="Xu Z."/>
            <person name="Masuda Y."/>
            <person name="Ushijima N."/>
            <person name="Hayakawa C."/>
            <person name="Shiratori Y."/>
            <person name="Senoo K."/>
        </authorList>
    </citation>
    <scope>NUCLEOTIDE SEQUENCE</scope>
    <source>
        <strain evidence="4">Red736</strain>
    </source>
</reference>
<feature type="chain" id="PRO_5028302795" evidence="2">
    <location>
        <begin position="24"/>
        <end position="1277"/>
    </location>
</feature>
<evidence type="ECO:0000313" key="7">
    <source>
        <dbReference type="Proteomes" id="UP000831485"/>
    </source>
</evidence>
<dbReference type="Proteomes" id="UP000831485">
    <property type="component" value="Chromosome"/>
</dbReference>
<evidence type="ECO:0000313" key="6">
    <source>
        <dbReference type="Proteomes" id="UP000568888"/>
    </source>
</evidence>
<dbReference type="RefSeq" id="WP_183344855.1">
    <property type="nucleotide sequence ID" value="NZ_BLXY01000001.1"/>
</dbReference>
<keyword evidence="7" id="KW-1185">Reference proteome</keyword>
<dbReference type="Pfam" id="PF04773">
    <property type="entry name" value="FecR"/>
    <property type="match status" value="1"/>
</dbReference>
<evidence type="ECO:0000313" key="4">
    <source>
        <dbReference type="EMBL" id="GFO62643.1"/>
    </source>
</evidence>
<evidence type="ECO:0000256" key="1">
    <source>
        <dbReference type="SAM" id="MobiDB-lite"/>
    </source>
</evidence>
<dbReference type="Gene3D" id="2.60.120.1440">
    <property type="match status" value="1"/>
</dbReference>
<dbReference type="AlphaFoldDB" id="A0A6V8MSQ0"/>
<dbReference type="Proteomes" id="UP000568888">
    <property type="component" value="Unassembled WGS sequence"/>
</dbReference>
<evidence type="ECO:0000259" key="3">
    <source>
        <dbReference type="Pfam" id="PF04773"/>
    </source>
</evidence>
<reference evidence="6" key="1">
    <citation type="submission" date="2020-06" db="EMBL/GenBank/DDBJ databases">
        <title>Draft genomic sequecing of Geomonas sp. Red736.</title>
        <authorList>
            <person name="Itoh H."/>
            <person name="Xu Z.X."/>
            <person name="Ushijima N."/>
            <person name="Masuda Y."/>
            <person name="Shiratori Y."/>
            <person name="Senoo K."/>
        </authorList>
    </citation>
    <scope>NUCLEOTIDE SEQUENCE [LARGE SCALE GENOMIC DNA]</scope>
    <source>
        <strain evidence="6">Red736</strain>
    </source>
</reference>
<dbReference type="PANTHER" id="PTHR38731:SF3">
    <property type="entry name" value="BLL6125 PROTEIN"/>
    <property type="match status" value="1"/>
</dbReference>
<feature type="signal peptide" evidence="2">
    <location>
        <begin position="1"/>
        <end position="23"/>
    </location>
</feature>
<feature type="compositionally biased region" description="Polar residues" evidence="1">
    <location>
        <begin position="301"/>
        <end position="311"/>
    </location>
</feature>
<proteinExistence type="predicted"/>
<accession>A0A6V8MSQ0</accession>
<feature type="compositionally biased region" description="Low complexity" evidence="1">
    <location>
        <begin position="203"/>
        <end position="293"/>
    </location>
</feature>
<feature type="compositionally biased region" description="Polar residues" evidence="1">
    <location>
        <begin position="192"/>
        <end position="202"/>
    </location>
</feature>
<dbReference type="PANTHER" id="PTHR38731">
    <property type="entry name" value="LIPL45-RELATED LIPOPROTEIN-RELATED"/>
    <property type="match status" value="1"/>
</dbReference>
<keyword evidence="2" id="KW-0732">Signal</keyword>
<evidence type="ECO:0000313" key="5">
    <source>
        <dbReference type="EMBL" id="UPU35777.1"/>
    </source>
</evidence>
<evidence type="ECO:0000256" key="2">
    <source>
        <dbReference type="SAM" id="SignalP"/>
    </source>
</evidence>